<dbReference type="EMBL" id="RHXB01000010">
    <property type="protein sequence ID" value="RSE24441.1"/>
    <property type="molecule type" value="Genomic_DNA"/>
</dbReference>
<sequence>MVITPITLKTARNFVAQHHRHNKPPVGHKFSIGLCGDDGQLIGVATAGRPIARHYDDGVTLEINRTCTTGERNANSALYGAVWRAARAMGYVRCITYTQADESGASLRAAGFVRVKDLPPRKSWAASSVKLKAKRDETGNGGVARVLWEISRKVEG</sequence>
<evidence type="ECO:0000313" key="2">
    <source>
        <dbReference type="Proteomes" id="UP000275331"/>
    </source>
</evidence>
<protein>
    <recommendedName>
        <fullName evidence="3">N-acetyltransferase</fullName>
    </recommendedName>
</protein>
<gene>
    <name evidence="1" type="ORF">EGT71_14770</name>
</gene>
<proteinExistence type="predicted"/>
<organism evidence="1 2">
    <name type="scientific">Atlantibacter subterraneus</name>
    <dbReference type="NCBI Taxonomy" id="255519"/>
    <lineage>
        <taxon>Bacteria</taxon>
        <taxon>Pseudomonadati</taxon>
        <taxon>Pseudomonadota</taxon>
        <taxon>Gammaproteobacteria</taxon>
        <taxon>Enterobacterales</taxon>
        <taxon>Enterobacteriaceae</taxon>
        <taxon>Atlantibacter</taxon>
    </lineage>
</organism>
<dbReference type="OrthoDB" id="1653618at2"/>
<dbReference type="AlphaFoldDB" id="A0A427UVF6"/>
<comment type="caution">
    <text evidence="1">The sequence shown here is derived from an EMBL/GenBank/DDBJ whole genome shotgun (WGS) entry which is preliminary data.</text>
</comment>
<evidence type="ECO:0000313" key="1">
    <source>
        <dbReference type="EMBL" id="RSE24441.1"/>
    </source>
</evidence>
<dbReference type="NCBIfam" id="NF045478">
    <property type="entry name" value="XF1762_fam"/>
    <property type="match status" value="1"/>
</dbReference>
<dbReference type="RefSeq" id="WP_125293990.1">
    <property type="nucleotide sequence ID" value="NZ_RHWZ01000008.1"/>
</dbReference>
<reference evidence="1 2" key="1">
    <citation type="submission" date="2018-10" db="EMBL/GenBank/DDBJ databases">
        <title>Transmission dynamics of multidrug resistant bacteria on intensive care unit surfaces.</title>
        <authorList>
            <person name="D'Souza A.W."/>
            <person name="Potter R.F."/>
            <person name="Wallace M."/>
            <person name="Shupe A."/>
            <person name="Patel S."/>
            <person name="Sun S."/>
            <person name="Gul D."/>
            <person name="Kwon J.H."/>
            <person name="Andleeb S."/>
            <person name="Burnham C.-A.D."/>
            <person name="Dantas G."/>
        </authorList>
    </citation>
    <scope>NUCLEOTIDE SEQUENCE [LARGE SCALE GENOMIC DNA]</scope>
    <source>
        <strain evidence="1 2">AS_373</strain>
    </source>
</reference>
<name>A0A427UVF6_9ENTR</name>
<dbReference type="InterPro" id="IPR053780">
    <property type="entry name" value="Gp66-like"/>
</dbReference>
<evidence type="ECO:0008006" key="3">
    <source>
        <dbReference type="Google" id="ProtNLM"/>
    </source>
</evidence>
<accession>A0A427UVF6</accession>
<dbReference type="Proteomes" id="UP000275331">
    <property type="component" value="Unassembled WGS sequence"/>
</dbReference>